<evidence type="ECO:0000313" key="2">
    <source>
        <dbReference type="Proteomes" id="UP000627464"/>
    </source>
</evidence>
<accession>A0ABQ1H4A8</accession>
<gene>
    <name evidence="1" type="ORF">GCM10011328_37240</name>
</gene>
<dbReference type="Proteomes" id="UP000627464">
    <property type="component" value="Unassembled WGS sequence"/>
</dbReference>
<keyword evidence="2" id="KW-1185">Reference proteome</keyword>
<organism evidence="1 2">
    <name type="scientific">Hafnia psychrotolerans</name>
    <dbReference type="NCBI Taxonomy" id="1477018"/>
    <lineage>
        <taxon>Bacteria</taxon>
        <taxon>Pseudomonadati</taxon>
        <taxon>Pseudomonadota</taxon>
        <taxon>Gammaproteobacteria</taxon>
        <taxon>Enterobacterales</taxon>
        <taxon>Hafniaceae</taxon>
        <taxon>Hafnia</taxon>
    </lineage>
</organism>
<reference evidence="2" key="1">
    <citation type="journal article" date="2019" name="Int. J. Syst. Evol. Microbiol.">
        <title>The Global Catalogue of Microorganisms (GCM) 10K type strain sequencing project: providing services to taxonomists for standard genome sequencing and annotation.</title>
        <authorList>
            <consortium name="The Broad Institute Genomics Platform"/>
            <consortium name="The Broad Institute Genome Sequencing Center for Infectious Disease"/>
            <person name="Wu L."/>
            <person name="Ma J."/>
        </authorList>
    </citation>
    <scope>NUCLEOTIDE SEQUENCE [LARGE SCALE GENOMIC DNA]</scope>
    <source>
        <strain evidence="2">CGMCC 1.12806</strain>
    </source>
</reference>
<evidence type="ECO:0008006" key="3">
    <source>
        <dbReference type="Google" id="ProtNLM"/>
    </source>
</evidence>
<sequence>MTSKAKVRPILLSQEQVNSLERIQAEERVKSQLGITPSLHAIARGIMDKALSKRVLP</sequence>
<comment type="caution">
    <text evidence="1">The sequence shown here is derived from an EMBL/GenBank/DDBJ whole genome shotgun (WGS) entry which is preliminary data.</text>
</comment>
<evidence type="ECO:0000313" key="1">
    <source>
        <dbReference type="EMBL" id="GGA58303.1"/>
    </source>
</evidence>
<dbReference type="RefSeq" id="WP_188475028.1">
    <property type="nucleotide sequence ID" value="NZ_BMFZ01000012.1"/>
</dbReference>
<dbReference type="EMBL" id="BMFZ01000012">
    <property type="protein sequence ID" value="GGA58303.1"/>
    <property type="molecule type" value="Genomic_DNA"/>
</dbReference>
<proteinExistence type="predicted"/>
<protein>
    <recommendedName>
        <fullName evidence="3">Prophage protein</fullName>
    </recommendedName>
</protein>
<name>A0ABQ1H4A8_9GAMM</name>